<dbReference type="EMBL" id="SMGO01000002">
    <property type="protein sequence ID" value="TCK83688.1"/>
    <property type="molecule type" value="Genomic_DNA"/>
</dbReference>
<dbReference type="AlphaFoldDB" id="A0A4R1LW77"/>
<comment type="caution">
    <text evidence="4">The sequence shown here is derived from an EMBL/GenBank/DDBJ whole genome shotgun (WGS) entry which is preliminary data.</text>
</comment>
<reference evidence="4 5" key="1">
    <citation type="submission" date="2019-03" db="EMBL/GenBank/DDBJ databases">
        <title>Genomic Encyclopedia of Archaeal and Bacterial Type Strains, Phase II (KMG-II): from individual species to whole genera.</title>
        <authorList>
            <person name="Goeker M."/>
        </authorList>
    </citation>
    <scope>NUCLEOTIDE SEQUENCE [LARGE SCALE GENOMIC DNA]</scope>
    <source>
        <strain evidence="4 5">DSM 22554</strain>
    </source>
</reference>
<gene>
    <name evidence="4" type="ORF">C8N28_2297</name>
</gene>
<dbReference type="Pfam" id="PF01522">
    <property type="entry name" value="Polysacc_deac_1"/>
    <property type="match status" value="1"/>
</dbReference>
<keyword evidence="2" id="KW-0378">Hydrolase</keyword>
<feature type="domain" description="NodB homology" evidence="3">
    <location>
        <begin position="27"/>
        <end position="201"/>
    </location>
</feature>
<dbReference type="InterPro" id="IPR050248">
    <property type="entry name" value="Polysacc_deacetylase_ArnD"/>
</dbReference>
<name>A0A4R1LW77_9SPHI</name>
<evidence type="ECO:0000256" key="1">
    <source>
        <dbReference type="ARBA" id="ARBA00022723"/>
    </source>
</evidence>
<dbReference type="PANTHER" id="PTHR10587:SF133">
    <property type="entry name" value="CHITIN DEACETYLASE 1-RELATED"/>
    <property type="match status" value="1"/>
</dbReference>
<evidence type="ECO:0000259" key="3">
    <source>
        <dbReference type="PROSITE" id="PS51677"/>
    </source>
</evidence>
<dbReference type="GO" id="GO:0046872">
    <property type="term" value="F:metal ion binding"/>
    <property type="evidence" value="ECO:0007669"/>
    <property type="project" value="UniProtKB-KW"/>
</dbReference>
<dbReference type="Gene3D" id="3.20.20.370">
    <property type="entry name" value="Glycoside hydrolase/deacetylase"/>
    <property type="match status" value="1"/>
</dbReference>
<organism evidence="4 5">
    <name type="scientific">Albibacterium bauzanense</name>
    <dbReference type="NCBI Taxonomy" id="653929"/>
    <lineage>
        <taxon>Bacteria</taxon>
        <taxon>Pseudomonadati</taxon>
        <taxon>Bacteroidota</taxon>
        <taxon>Sphingobacteriia</taxon>
        <taxon>Sphingobacteriales</taxon>
        <taxon>Sphingobacteriaceae</taxon>
        <taxon>Albibacterium</taxon>
    </lineage>
</organism>
<keyword evidence="1" id="KW-0479">Metal-binding</keyword>
<dbReference type="Proteomes" id="UP000294616">
    <property type="component" value="Unassembled WGS sequence"/>
</dbReference>
<dbReference type="OrthoDB" id="9812065at2"/>
<dbReference type="GO" id="GO:0016020">
    <property type="term" value="C:membrane"/>
    <property type="evidence" value="ECO:0007669"/>
    <property type="project" value="TreeGrafter"/>
</dbReference>
<dbReference type="CDD" id="cd10917">
    <property type="entry name" value="CE4_NodB_like_6s_7s"/>
    <property type="match status" value="1"/>
</dbReference>
<dbReference type="PROSITE" id="PS51677">
    <property type="entry name" value="NODB"/>
    <property type="match status" value="1"/>
</dbReference>
<protein>
    <submittedName>
        <fullName evidence="4">Peptidoglycan/xylan/chitin deacetylase (PgdA/CDA1 family)</fullName>
    </submittedName>
</protein>
<accession>A0A4R1LW77</accession>
<dbReference type="PANTHER" id="PTHR10587">
    <property type="entry name" value="GLYCOSYL TRANSFERASE-RELATED"/>
    <property type="match status" value="1"/>
</dbReference>
<dbReference type="InterPro" id="IPR002509">
    <property type="entry name" value="NODB_dom"/>
</dbReference>
<keyword evidence="5" id="KW-1185">Reference proteome</keyword>
<evidence type="ECO:0000313" key="4">
    <source>
        <dbReference type="EMBL" id="TCK83688.1"/>
    </source>
</evidence>
<dbReference type="RefSeq" id="WP_132224886.1">
    <property type="nucleotide sequence ID" value="NZ_SMGO01000002.1"/>
</dbReference>
<dbReference type="SUPFAM" id="SSF88713">
    <property type="entry name" value="Glycoside hydrolase/deacetylase"/>
    <property type="match status" value="1"/>
</dbReference>
<dbReference type="GO" id="GO:0005975">
    <property type="term" value="P:carbohydrate metabolic process"/>
    <property type="evidence" value="ECO:0007669"/>
    <property type="project" value="InterPro"/>
</dbReference>
<sequence length="203" mass="23927">MWYPIKSPFWLRWLYPQLTWHRSRKHPCLYLTFDDGPIPDVTPEVLNILKNYGIKATFFCVGDNIRKHPEIFKRITQEGHRIGNHTYNHLKGWRTSKEDYLKNIELSNTLVETKLFRPPYGRGTRAQYAQLKKDYEIIMWDVMSGDFDEKLDPDTCLDNVINNAENGSIIVFHDNIKAAPRVTYALPKAIEYWLNAGYTFKTL</sequence>
<dbReference type="GO" id="GO:0016810">
    <property type="term" value="F:hydrolase activity, acting on carbon-nitrogen (but not peptide) bonds"/>
    <property type="evidence" value="ECO:0007669"/>
    <property type="project" value="InterPro"/>
</dbReference>
<evidence type="ECO:0000313" key="5">
    <source>
        <dbReference type="Proteomes" id="UP000294616"/>
    </source>
</evidence>
<evidence type="ECO:0000256" key="2">
    <source>
        <dbReference type="ARBA" id="ARBA00022801"/>
    </source>
</evidence>
<dbReference type="InterPro" id="IPR011330">
    <property type="entry name" value="Glyco_hydro/deAcase_b/a-brl"/>
</dbReference>
<proteinExistence type="predicted"/>